<evidence type="ECO:0000313" key="13">
    <source>
        <dbReference type="Proteomes" id="UP000316316"/>
    </source>
</evidence>
<name>A0A2N8PS99_ENTAV</name>
<dbReference type="EMBL" id="RYZS01000002">
    <property type="protein sequence ID" value="RVU93086.1"/>
    <property type="molecule type" value="Genomic_DNA"/>
</dbReference>
<protein>
    <submittedName>
        <fullName evidence="10">PTS mannose/fructose/sorbose transporter subunit IIB</fullName>
    </submittedName>
    <submittedName>
        <fullName evidence="9">PTS sugar transporter subunit IIB</fullName>
    </submittedName>
</protein>
<keyword evidence="6" id="KW-0598">Phosphotransferase system</keyword>
<dbReference type="Pfam" id="PF03830">
    <property type="entry name" value="PTSIIB_sorb"/>
    <property type="match status" value="1"/>
</dbReference>
<evidence type="ECO:0000256" key="1">
    <source>
        <dbReference type="ARBA" id="ARBA00004496"/>
    </source>
</evidence>
<dbReference type="RefSeq" id="WP_016178534.1">
    <property type="nucleotide sequence ID" value="NZ_CAAKNX010000133.1"/>
</dbReference>
<evidence type="ECO:0000256" key="6">
    <source>
        <dbReference type="ARBA" id="ARBA00022683"/>
    </source>
</evidence>
<keyword evidence="2" id="KW-0813">Transport</keyword>
<evidence type="ECO:0000313" key="10">
    <source>
        <dbReference type="EMBL" id="RVU93086.1"/>
    </source>
</evidence>
<evidence type="ECO:0000256" key="7">
    <source>
        <dbReference type="ARBA" id="ARBA00022777"/>
    </source>
</evidence>
<evidence type="ECO:0000256" key="5">
    <source>
        <dbReference type="ARBA" id="ARBA00022679"/>
    </source>
</evidence>
<keyword evidence="5" id="KW-0808">Transferase</keyword>
<accession>A0A2N8PS99</accession>
<reference evidence="9" key="3">
    <citation type="submission" date="2023-03" db="EMBL/GenBank/DDBJ databases">
        <authorList>
            <person name="Shen W."/>
            <person name="Cai J."/>
        </authorList>
    </citation>
    <scope>NUCLEOTIDE SEQUENCE</scope>
    <source>
        <strain evidence="9">P33-2</strain>
    </source>
</reference>
<evidence type="ECO:0000256" key="3">
    <source>
        <dbReference type="ARBA" id="ARBA00022490"/>
    </source>
</evidence>
<sequence length="165" mass="18438">MTITLARIDDRVIHGQTTTRWTKARSVQGILVVGDDIAKDDLRKKVLKAAAGNLKLGIYTTEQAIESVPKGRDSAKDFFLISNSPQTFAELVRLGVDFGKLLNVGPMNTREGAKVLGRTVAIDEKDYEAFDYMDQQGIEIKFQLLPDDEPKSWKVMKAKYDSLMS</sequence>
<evidence type="ECO:0000256" key="2">
    <source>
        <dbReference type="ARBA" id="ARBA00022448"/>
    </source>
</evidence>
<proteinExistence type="predicted"/>
<keyword evidence="3" id="KW-0963">Cytoplasm</keyword>
<reference evidence="11 13" key="1">
    <citation type="submission" date="2017-10" db="EMBL/GenBank/DDBJ databases">
        <title>FDA dAtabase for Regulatory Grade micrObial Sequences (FDA-ARGOS): Supporting development and validation of Infectious Disease Dx tests.</title>
        <authorList>
            <person name="Campos J."/>
            <person name="Goldberg B."/>
            <person name="Tallon L.J."/>
            <person name="Sadzewicz L."/>
            <person name="Sengamalay N."/>
            <person name="Ott S."/>
            <person name="Godinez A."/>
            <person name="Nagaraj S."/>
            <person name="Vyas G."/>
            <person name="Aluvathingal J."/>
            <person name="Nadendla S."/>
            <person name="Geyer C."/>
            <person name="Nandy P."/>
            <person name="Hobson J."/>
            <person name="Sichtig H."/>
        </authorList>
    </citation>
    <scope>NUCLEOTIDE SEQUENCE [LARGE SCALE GENOMIC DNA]</scope>
    <source>
        <strain evidence="11 13">FDAARGOS_185</strain>
    </source>
</reference>
<dbReference type="InterPro" id="IPR036667">
    <property type="entry name" value="PTS_IIB_sorbose-sp_sf"/>
</dbReference>
<dbReference type="InterPro" id="IPR004720">
    <property type="entry name" value="PTS_IIB_sorbose-sp"/>
</dbReference>
<keyword evidence="4 9" id="KW-0762">Sugar transport</keyword>
<feature type="domain" description="PTS EIIB type-4" evidence="8">
    <location>
        <begin position="1"/>
        <end position="164"/>
    </location>
</feature>
<evidence type="ECO:0000256" key="4">
    <source>
        <dbReference type="ARBA" id="ARBA00022597"/>
    </source>
</evidence>
<dbReference type="GO" id="GO:0005737">
    <property type="term" value="C:cytoplasm"/>
    <property type="evidence" value="ECO:0007669"/>
    <property type="project" value="UniProtKB-SubCell"/>
</dbReference>
<comment type="caution">
    <text evidence="10">The sequence shown here is derived from an EMBL/GenBank/DDBJ whole genome shotgun (WGS) entry which is preliminary data.</text>
</comment>
<dbReference type="GO" id="GO:0008982">
    <property type="term" value="F:protein-N(PI)-phosphohistidine-sugar phosphotransferase activity"/>
    <property type="evidence" value="ECO:0007669"/>
    <property type="project" value="InterPro"/>
</dbReference>
<organism evidence="10 12">
    <name type="scientific">Enterococcus avium</name>
    <name type="common">Streptococcus avium</name>
    <dbReference type="NCBI Taxonomy" id="33945"/>
    <lineage>
        <taxon>Bacteria</taxon>
        <taxon>Bacillati</taxon>
        <taxon>Bacillota</taxon>
        <taxon>Bacilli</taxon>
        <taxon>Lactobacillales</taxon>
        <taxon>Enterococcaceae</taxon>
        <taxon>Enterococcus</taxon>
    </lineage>
</organism>
<dbReference type="Gene3D" id="3.40.35.10">
    <property type="entry name" value="Phosphotransferase system, sorbose subfamily IIB component"/>
    <property type="match status" value="1"/>
</dbReference>
<evidence type="ECO:0000313" key="12">
    <source>
        <dbReference type="Proteomes" id="UP000288388"/>
    </source>
</evidence>
<dbReference type="AlphaFoldDB" id="A0A2N8PS99"/>
<dbReference type="Proteomes" id="UP000316316">
    <property type="component" value="Unassembled WGS sequence"/>
</dbReference>
<keyword evidence="7" id="KW-0418">Kinase</keyword>
<evidence type="ECO:0000313" key="9">
    <source>
        <dbReference type="EMBL" id="MDT2404503.1"/>
    </source>
</evidence>
<gene>
    <name evidence="11" type="ORF">AUF17_20040</name>
    <name evidence="10" type="ORF">EK398_21800</name>
    <name evidence="9" type="ORF">P7D43_19230</name>
</gene>
<dbReference type="EMBL" id="JARPWH010000109">
    <property type="protein sequence ID" value="MDT2404503.1"/>
    <property type="molecule type" value="Genomic_DNA"/>
</dbReference>
<evidence type="ECO:0000313" key="11">
    <source>
        <dbReference type="EMBL" id="TRZ28988.1"/>
    </source>
</evidence>
<comment type="subcellular location">
    <subcellularLocation>
        <location evidence="1">Cytoplasm</location>
    </subcellularLocation>
</comment>
<dbReference type="GO" id="GO:0009401">
    <property type="term" value="P:phosphoenolpyruvate-dependent sugar phosphotransferase system"/>
    <property type="evidence" value="ECO:0007669"/>
    <property type="project" value="UniProtKB-KW"/>
</dbReference>
<evidence type="ECO:0000259" key="8">
    <source>
        <dbReference type="PROSITE" id="PS51101"/>
    </source>
</evidence>
<dbReference type="PROSITE" id="PS51101">
    <property type="entry name" value="PTS_EIIB_TYPE_4"/>
    <property type="match status" value="1"/>
</dbReference>
<dbReference type="GO" id="GO:0016301">
    <property type="term" value="F:kinase activity"/>
    <property type="evidence" value="ECO:0007669"/>
    <property type="project" value="UniProtKB-KW"/>
</dbReference>
<reference evidence="10 12" key="2">
    <citation type="submission" date="2018-12" db="EMBL/GenBank/DDBJ databases">
        <title>A novel vanA-carrying plasmid in a clinical isolate of Enterococcus avium.</title>
        <authorList>
            <person name="Bernasconi O.J."/>
            <person name="Luzzaro F."/>
            <person name="Endimiani A."/>
        </authorList>
    </citation>
    <scope>NUCLEOTIDE SEQUENCE [LARGE SCALE GENOMIC DNA]</scope>
    <source>
        <strain evidence="10 12">LC0559/18</strain>
    </source>
</reference>
<dbReference type="Proteomes" id="UP001260773">
    <property type="component" value="Unassembled WGS sequence"/>
</dbReference>
<dbReference type="GeneID" id="69570708"/>
<dbReference type="Proteomes" id="UP000288388">
    <property type="component" value="Unassembled WGS sequence"/>
</dbReference>
<dbReference type="EMBL" id="PDXQ01000002">
    <property type="protein sequence ID" value="TRZ28988.1"/>
    <property type="molecule type" value="Genomic_DNA"/>
</dbReference>
<dbReference type="SUPFAM" id="SSF52728">
    <property type="entry name" value="PTS IIb component"/>
    <property type="match status" value="1"/>
</dbReference>